<dbReference type="AlphaFoldDB" id="A0A7J8UXP1"/>
<feature type="non-terminal residue" evidence="1">
    <location>
        <position position="40"/>
    </location>
</feature>
<gene>
    <name evidence="1" type="ORF">Goklo_021893</name>
</gene>
<protein>
    <submittedName>
        <fullName evidence="1">Uncharacterized protein</fullName>
    </submittedName>
</protein>
<evidence type="ECO:0000313" key="1">
    <source>
        <dbReference type="EMBL" id="MBA0654994.1"/>
    </source>
</evidence>
<sequence>MFRINEFELLRDYISQFITLLNDLKNVEVYINDEDQAMLL</sequence>
<dbReference type="Proteomes" id="UP000593573">
    <property type="component" value="Unassembled WGS sequence"/>
</dbReference>
<accession>A0A7J8UXP1</accession>
<name>A0A7J8UXP1_9ROSI</name>
<organism evidence="1 2">
    <name type="scientific">Gossypium klotzschianum</name>
    <dbReference type="NCBI Taxonomy" id="34286"/>
    <lineage>
        <taxon>Eukaryota</taxon>
        <taxon>Viridiplantae</taxon>
        <taxon>Streptophyta</taxon>
        <taxon>Embryophyta</taxon>
        <taxon>Tracheophyta</taxon>
        <taxon>Spermatophyta</taxon>
        <taxon>Magnoliopsida</taxon>
        <taxon>eudicotyledons</taxon>
        <taxon>Gunneridae</taxon>
        <taxon>Pentapetalae</taxon>
        <taxon>rosids</taxon>
        <taxon>malvids</taxon>
        <taxon>Malvales</taxon>
        <taxon>Malvaceae</taxon>
        <taxon>Malvoideae</taxon>
        <taxon>Gossypium</taxon>
    </lineage>
</organism>
<keyword evidence="2" id="KW-1185">Reference proteome</keyword>
<dbReference type="OrthoDB" id="993660at2759"/>
<proteinExistence type="predicted"/>
<evidence type="ECO:0000313" key="2">
    <source>
        <dbReference type="Proteomes" id="UP000593573"/>
    </source>
</evidence>
<dbReference type="EMBL" id="JABFAB010000007">
    <property type="protein sequence ID" value="MBA0654994.1"/>
    <property type="molecule type" value="Genomic_DNA"/>
</dbReference>
<comment type="caution">
    <text evidence="1">The sequence shown here is derived from an EMBL/GenBank/DDBJ whole genome shotgun (WGS) entry which is preliminary data.</text>
</comment>
<reference evidence="1 2" key="1">
    <citation type="journal article" date="2019" name="Genome Biol. Evol.">
        <title>Insights into the evolution of the New World diploid cottons (Gossypium, subgenus Houzingenia) based on genome sequencing.</title>
        <authorList>
            <person name="Grover C.E."/>
            <person name="Arick M.A. 2nd"/>
            <person name="Thrash A."/>
            <person name="Conover J.L."/>
            <person name="Sanders W.S."/>
            <person name="Peterson D.G."/>
            <person name="Frelichowski J.E."/>
            <person name="Scheffler J.A."/>
            <person name="Scheffler B.E."/>
            <person name="Wendel J.F."/>
        </authorList>
    </citation>
    <scope>NUCLEOTIDE SEQUENCE [LARGE SCALE GENOMIC DNA]</scope>
    <source>
        <strain evidence="1">57</strain>
        <tissue evidence="1">Leaf</tissue>
    </source>
</reference>